<dbReference type="SMART" id="SM00220">
    <property type="entry name" value="S_TKc"/>
    <property type="match status" value="1"/>
</dbReference>
<dbReference type="Gene3D" id="3.30.200.20">
    <property type="entry name" value="Phosphorylase Kinase, domain 1"/>
    <property type="match status" value="1"/>
</dbReference>
<dbReference type="PROSITE" id="PS50011">
    <property type="entry name" value="PROTEIN_KINASE_DOM"/>
    <property type="match status" value="1"/>
</dbReference>
<feature type="domain" description="Protein kinase" evidence="12">
    <location>
        <begin position="18"/>
        <end position="311"/>
    </location>
</feature>
<evidence type="ECO:0000256" key="8">
    <source>
        <dbReference type="ARBA" id="ARBA00047811"/>
    </source>
</evidence>
<dbReference type="Gene3D" id="1.10.510.10">
    <property type="entry name" value="Transferase(Phosphotransferase) domain 1"/>
    <property type="match status" value="1"/>
</dbReference>
<sequence length="344" mass="37738">MGQTDWEDSFFPSTLGSYQLDGQIGSGTFGEVQRATHCTTGQRVALKQVYVKQPARGPSGLTHPEDAALREIKALRTINHPHVVTLHDVFTKDDTHVLVMELCCTDLAAALDHAKVGWDEALIRGLLRQLLQGVAACHNTGYLHRDLKPANLLLTEEGLLKVGDLGQSRPHDARPGTGRAAAYTAAVATRWYRAPELLLGSRSYGPAADMWAVGCILAEMLGMCPLFSGDSDFDQLGRLVEVLGSISTRTWPEVQHMPDFHKLCFKDAPAAEWNEVFPDASSEAVDLLSHLVQWNPEQRLTAEEALQHSFLSKGSVPLELEECRQLAAWTASAQAASKNRRPRA</sequence>
<evidence type="ECO:0000256" key="7">
    <source>
        <dbReference type="ARBA" id="ARBA00022840"/>
    </source>
</evidence>
<comment type="similarity">
    <text evidence="1">Belongs to the protein kinase superfamily. CMGC Ser/Thr protein kinase family. CDC2/CDKX subfamily.</text>
</comment>
<evidence type="ECO:0000256" key="5">
    <source>
        <dbReference type="ARBA" id="ARBA00022741"/>
    </source>
</evidence>
<evidence type="ECO:0000256" key="4">
    <source>
        <dbReference type="ARBA" id="ARBA00022679"/>
    </source>
</evidence>
<dbReference type="InterPro" id="IPR017441">
    <property type="entry name" value="Protein_kinase_ATP_BS"/>
</dbReference>
<dbReference type="PANTHER" id="PTHR24056">
    <property type="entry name" value="CELL DIVISION PROTEIN KINASE"/>
    <property type="match status" value="1"/>
</dbReference>
<proteinExistence type="inferred from homology"/>
<protein>
    <recommendedName>
        <fullName evidence="2">cyclin-dependent kinase</fullName>
        <ecNumber evidence="2">2.7.11.22</ecNumber>
    </recommendedName>
</protein>
<evidence type="ECO:0000256" key="1">
    <source>
        <dbReference type="ARBA" id="ARBA00006485"/>
    </source>
</evidence>
<name>A0ABP1GF24_9CHLO</name>
<keyword evidence="14" id="KW-1185">Reference proteome</keyword>
<keyword evidence="4" id="KW-0808">Transferase</keyword>
<dbReference type="InterPro" id="IPR050108">
    <property type="entry name" value="CDK"/>
</dbReference>
<evidence type="ECO:0000256" key="6">
    <source>
        <dbReference type="ARBA" id="ARBA00022777"/>
    </source>
</evidence>
<feature type="binding site" evidence="10">
    <location>
        <position position="47"/>
    </location>
    <ligand>
        <name>ATP</name>
        <dbReference type="ChEBI" id="CHEBI:30616"/>
    </ligand>
</feature>
<dbReference type="Pfam" id="PF00069">
    <property type="entry name" value="Pkinase"/>
    <property type="match status" value="1"/>
</dbReference>
<accession>A0ABP1GF24</accession>
<dbReference type="SUPFAM" id="SSF56112">
    <property type="entry name" value="Protein kinase-like (PK-like)"/>
    <property type="match status" value="1"/>
</dbReference>
<evidence type="ECO:0000259" key="12">
    <source>
        <dbReference type="PROSITE" id="PS50011"/>
    </source>
</evidence>
<evidence type="ECO:0000313" key="14">
    <source>
        <dbReference type="Proteomes" id="UP001497392"/>
    </source>
</evidence>
<dbReference type="Proteomes" id="UP001497392">
    <property type="component" value="Unassembled WGS sequence"/>
</dbReference>
<comment type="catalytic activity">
    <reaction evidence="9">
        <text>L-seryl-[protein] + ATP = O-phospho-L-seryl-[protein] + ADP + H(+)</text>
        <dbReference type="Rhea" id="RHEA:17989"/>
        <dbReference type="Rhea" id="RHEA-COMP:9863"/>
        <dbReference type="Rhea" id="RHEA-COMP:11604"/>
        <dbReference type="ChEBI" id="CHEBI:15378"/>
        <dbReference type="ChEBI" id="CHEBI:29999"/>
        <dbReference type="ChEBI" id="CHEBI:30616"/>
        <dbReference type="ChEBI" id="CHEBI:83421"/>
        <dbReference type="ChEBI" id="CHEBI:456216"/>
        <dbReference type="EC" id="2.7.11.22"/>
    </reaction>
</comment>
<dbReference type="InterPro" id="IPR008271">
    <property type="entry name" value="Ser/Thr_kinase_AS"/>
</dbReference>
<evidence type="ECO:0000256" key="10">
    <source>
        <dbReference type="PROSITE-ProRule" id="PRU10141"/>
    </source>
</evidence>
<dbReference type="EMBL" id="CAXHTA020000021">
    <property type="protein sequence ID" value="CAL5229892.1"/>
    <property type="molecule type" value="Genomic_DNA"/>
</dbReference>
<organism evidence="13 14">
    <name type="scientific">Coccomyxa viridis</name>
    <dbReference type="NCBI Taxonomy" id="1274662"/>
    <lineage>
        <taxon>Eukaryota</taxon>
        <taxon>Viridiplantae</taxon>
        <taxon>Chlorophyta</taxon>
        <taxon>core chlorophytes</taxon>
        <taxon>Trebouxiophyceae</taxon>
        <taxon>Trebouxiophyceae incertae sedis</taxon>
        <taxon>Coccomyxaceae</taxon>
        <taxon>Coccomyxa</taxon>
    </lineage>
</organism>
<dbReference type="InterPro" id="IPR000719">
    <property type="entry name" value="Prot_kinase_dom"/>
</dbReference>
<keyword evidence="7 10" id="KW-0067">ATP-binding</keyword>
<dbReference type="PROSITE" id="PS00108">
    <property type="entry name" value="PROTEIN_KINASE_ST"/>
    <property type="match status" value="1"/>
</dbReference>
<dbReference type="EC" id="2.7.11.22" evidence="2"/>
<evidence type="ECO:0000256" key="11">
    <source>
        <dbReference type="RuleBase" id="RU000304"/>
    </source>
</evidence>
<evidence type="ECO:0000256" key="2">
    <source>
        <dbReference type="ARBA" id="ARBA00012425"/>
    </source>
</evidence>
<comment type="catalytic activity">
    <reaction evidence="8">
        <text>L-threonyl-[protein] + ATP = O-phospho-L-threonyl-[protein] + ADP + H(+)</text>
        <dbReference type="Rhea" id="RHEA:46608"/>
        <dbReference type="Rhea" id="RHEA-COMP:11060"/>
        <dbReference type="Rhea" id="RHEA-COMP:11605"/>
        <dbReference type="ChEBI" id="CHEBI:15378"/>
        <dbReference type="ChEBI" id="CHEBI:30013"/>
        <dbReference type="ChEBI" id="CHEBI:30616"/>
        <dbReference type="ChEBI" id="CHEBI:61977"/>
        <dbReference type="ChEBI" id="CHEBI:456216"/>
        <dbReference type="EC" id="2.7.11.22"/>
    </reaction>
</comment>
<keyword evidence="3 11" id="KW-0723">Serine/threonine-protein kinase</keyword>
<evidence type="ECO:0000313" key="13">
    <source>
        <dbReference type="EMBL" id="CAL5229892.1"/>
    </source>
</evidence>
<evidence type="ECO:0000256" key="3">
    <source>
        <dbReference type="ARBA" id="ARBA00022527"/>
    </source>
</evidence>
<dbReference type="PROSITE" id="PS00107">
    <property type="entry name" value="PROTEIN_KINASE_ATP"/>
    <property type="match status" value="1"/>
</dbReference>
<gene>
    <name evidence="13" type="primary">g13307</name>
    <name evidence="13" type="ORF">VP750_LOCUS11798</name>
</gene>
<evidence type="ECO:0000256" key="9">
    <source>
        <dbReference type="ARBA" id="ARBA00048367"/>
    </source>
</evidence>
<keyword evidence="6" id="KW-0418">Kinase</keyword>
<keyword evidence="5 10" id="KW-0547">Nucleotide-binding</keyword>
<reference evidence="13 14" key="1">
    <citation type="submission" date="2024-06" db="EMBL/GenBank/DDBJ databases">
        <authorList>
            <person name="Kraege A."/>
            <person name="Thomma B."/>
        </authorList>
    </citation>
    <scope>NUCLEOTIDE SEQUENCE [LARGE SCALE GENOMIC DNA]</scope>
</reference>
<comment type="caution">
    <text evidence="13">The sequence shown here is derived from an EMBL/GenBank/DDBJ whole genome shotgun (WGS) entry which is preliminary data.</text>
</comment>
<dbReference type="PANTHER" id="PTHR24056:SF171">
    <property type="entry name" value="CYCLIN-DEPENDENT KINASE 20"/>
    <property type="match status" value="1"/>
</dbReference>
<dbReference type="InterPro" id="IPR011009">
    <property type="entry name" value="Kinase-like_dom_sf"/>
</dbReference>